<organism evidence="1 2">
    <name type="scientific">Oceanidesulfovibrio marinus</name>
    <dbReference type="NCBI Taxonomy" id="370038"/>
    <lineage>
        <taxon>Bacteria</taxon>
        <taxon>Pseudomonadati</taxon>
        <taxon>Thermodesulfobacteriota</taxon>
        <taxon>Desulfovibrionia</taxon>
        <taxon>Desulfovibrionales</taxon>
        <taxon>Desulfovibrionaceae</taxon>
        <taxon>Oceanidesulfovibrio</taxon>
    </lineage>
</organism>
<dbReference type="AlphaFoldDB" id="A0A6P1ZC05"/>
<comment type="caution">
    <text evidence="1">The sequence shown here is derived from an EMBL/GenBank/DDBJ whole genome shotgun (WGS) entry which is preliminary data.</text>
</comment>
<dbReference type="RefSeq" id="WP_144307003.1">
    <property type="nucleotide sequence ID" value="NZ_QMIF01000017.1"/>
</dbReference>
<evidence type="ECO:0000313" key="2">
    <source>
        <dbReference type="Proteomes" id="UP000434052"/>
    </source>
</evidence>
<reference evidence="1 2" key="1">
    <citation type="submission" date="2018-06" db="EMBL/GenBank/DDBJ databases">
        <title>Complete genome of Desulfovibrio marinus P48SEP.</title>
        <authorList>
            <person name="Crispim J.S."/>
            <person name="Vidigal P.M.P."/>
            <person name="Silva L.C.F."/>
            <person name="Araujo L.C."/>
            <person name="Laguardia C.N."/>
            <person name="Dias R.S."/>
            <person name="Sousa M.P."/>
            <person name="Paula S.O."/>
            <person name="Silva C."/>
        </authorList>
    </citation>
    <scope>NUCLEOTIDE SEQUENCE [LARGE SCALE GENOMIC DNA]</scope>
    <source>
        <strain evidence="1 2">P48SEP</strain>
    </source>
</reference>
<gene>
    <name evidence="1" type="ORF">DQK91_19100</name>
</gene>
<protein>
    <submittedName>
        <fullName evidence="1">Uncharacterized protein</fullName>
    </submittedName>
</protein>
<dbReference type="EMBL" id="QMIF01000017">
    <property type="protein sequence ID" value="TVM31218.1"/>
    <property type="molecule type" value="Genomic_DNA"/>
</dbReference>
<dbReference type="OrthoDB" id="72471at2"/>
<evidence type="ECO:0000313" key="1">
    <source>
        <dbReference type="EMBL" id="TVM31218.1"/>
    </source>
</evidence>
<name>A0A6P1ZC05_9BACT</name>
<sequence>MPKAKPITLHPHEVRAALRGELGVVLRPVKPQPFFENGILKAWLEGVLRSGPTGHLLAIEIPRRAPHPPGAERWVRETFGIEPERYIQPEVGSFGGRFEEEVFYKVDDFNLPGMQWRPSTHMPRRFSRLTLTIEAVRVVRLEDVLYSVWGWLYYGEMDQTAIAETWDKLHKRHPVESNPWCWLYEVGVKGGR</sequence>
<accession>A0A6P1ZC05</accession>
<dbReference type="Proteomes" id="UP000434052">
    <property type="component" value="Unassembled WGS sequence"/>
</dbReference>
<proteinExistence type="predicted"/>